<evidence type="ECO:0000313" key="2">
    <source>
        <dbReference type="Proteomes" id="UP000267342"/>
    </source>
</evidence>
<name>A0A348HB69_9GAMM</name>
<gene>
    <name evidence="1" type="ORF">ZBT109_0071</name>
</gene>
<dbReference type="GO" id="GO:0003677">
    <property type="term" value="F:DNA binding"/>
    <property type="evidence" value="ECO:0007669"/>
    <property type="project" value="InterPro"/>
</dbReference>
<dbReference type="Gene3D" id="1.10.260.40">
    <property type="entry name" value="lambda repressor-like DNA-binding domains"/>
    <property type="match status" value="1"/>
</dbReference>
<dbReference type="AlphaFoldDB" id="A0A348HB69"/>
<accession>A0A348HB69</accession>
<dbReference type="Proteomes" id="UP000267342">
    <property type="component" value="Chromosome"/>
</dbReference>
<protein>
    <submittedName>
        <fullName evidence="1">Uncharacterized protein conserved in bacteria</fullName>
    </submittedName>
</protein>
<organism evidence="1 2">
    <name type="scientific">Zymobacter palmae</name>
    <dbReference type="NCBI Taxonomy" id="33074"/>
    <lineage>
        <taxon>Bacteria</taxon>
        <taxon>Pseudomonadati</taxon>
        <taxon>Pseudomonadota</taxon>
        <taxon>Gammaproteobacteria</taxon>
        <taxon>Oceanospirillales</taxon>
        <taxon>Halomonadaceae</taxon>
        <taxon>Zymobacter group</taxon>
        <taxon>Zymobacter</taxon>
    </lineage>
</organism>
<dbReference type="InterPro" id="IPR010982">
    <property type="entry name" value="Lambda_DNA-bd_dom_sf"/>
</dbReference>
<dbReference type="KEGG" id="zpl:ZBT109_0071"/>
<proteinExistence type="predicted"/>
<keyword evidence="2" id="KW-1185">Reference proteome</keyword>
<reference evidence="1 2" key="1">
    <citation type="submission" date="2018-09" db="EMBL/GenBank/DDBJ databases">
        <title>Zymobacter palmae IAM14233 (=T109) whole genome analysis.</title>
        <authorList>
            <person name="Yanase H."/>
        </authorList>
    </citation>
    <scope>NUCLEOTIDE SEQUENCE [LARGE SCALE GENOMIC DNA]</scope>
    <source>
        <strain evidence="1 2">IAM14233</strain>
    </source>
</reference>
<dbReference type="EMBL" id="AP018933">
    <property type="protein sequence ID" value="BBG28871.1"/>
    <property type="molecule type" value="Genomic_DNA"/>
</dbReference>
<sequence length="82" mass="9712">MVMVMNRIDELLEWLRTASDNDIEQTGVSRNYLRLVAYGHKRPSARVATSLEQLSGKEITRQMLRPDDWEIIWPELVRPPRY</sequence>
<evidence type="ECO:0000313" key="1">
    <source>
        <dbReference type="EMBL" id="BBG28871.1"/>
    </source>
</evidence>